<dbReference type="CDD" id="cd16917">
    <property type="entry name" value="HATPase_UhpB-NarQ-NarX-like"/>
    <property type="match status" value="1"/>
</dbReference>
<comment type="catalytic activity">
    <reaction evidence="1">
        <text>ATP + protein L-histidine = ADP + protein N-phospho-L-histidine.</text>
        <dbReference type="EC" id="2.7.13.3"/>
    </reaction>
</comment>
<comment type="caution">
    <text evidence="12">The sequence shown here is derived from an EMBL/GenBank/DDBJ whole genome shotgun (WGS) entry which is preliminary data.</text>
</comment>
<feature type="domain" description="HAMP" evidence="11">
    <location>
        <begin position="201"/>
        <end position="253"/>
    </location>
</feature>
<dbReference type="GO" id="GO:0016301">
    <property type="term" value="F:kinase activity"/>
    <property type="evidence" value="ECO:0007669"/>
    <property type="project" value="UniProtKB-KW"/>
</dbReference>
<protein>
    <recommendedName>
        <fullName evidence="3">histidine kinase</fullName>
        <ecNumber evidence="3">2.7.13.3</ecNumber>
    </recommendedName>
</protein>
<dbReference type="Proteomes" id="UP001204851">
    <property type="component" value="Unassembled WGS sequence"/>
</dbReference>
<sequence length="483" mass="51827">MNTAPLPPPQAAAAGPASAPHLLLLGRALLWRLGVVALLVVAWLAYSDWREWRQRTAQALPGTAALAAQLLSDDLVTRANAFNRTELSTSLQPLALLGRHAPFCAVVTDIRGRLLDSGCLPSPADDAGTAAMLTRWLAGGSDSAWRQTMPLNLSEGMKAGTVEVQPNWALEGRTLWQRWGLLAAAAAALMLTLWSASRLVARALAPANQVLQALDRLAAGDLAVRLPPMQLRELHRIGVGFNRMAERQAEVHRAQQHLAQHLLQAREAERRRLARELHDEMGQSLAALQAEAAAMSLMTAQALPQAATSAQAMGRTTAQLLEGLQRVLADLRPQALDRFGLAVALQSLVGLPRRRADGSTLQAVLQLPPDLPPLPHDHDVHVYRIVQEALTNALRHGDAREARVCLAREDGGLRVEVTDDGRPAASDGLPAPGHGLLGMHERVMALGGRLHWAPPHADGGSHLQVWLPLEPVARDGAQEGGAP</sequence>
<feature type="transmembrane region" description="Helical" evidence="10">
    <location>
        <begin position="179"/>
        <end position="196"/>
    </location>
</feature>
<dbReference type="InterPro" id="IPR003594">
    <property type="entry name" value="HATPase_dom"/>
</dbReference>
<feature type="transmembrane region" description="Helical" evidence="10">
    <location>
        <begin position="29"/>
        <end position="46"/>
    </location>
</feature>
<evidence type="ECO:0000313" key="12">
    <source>
        <dbReference type="EMBL" id="MCO5979050.1"/>
    </source>
</evidence>
<evidence type="ECO:0000259" key="11">
    <source>
        <dbReference type="PROSITE" id="PS50885"/>
    </source>
</evidence>
<dbReference type="RefSeq" id="WP_252772009.1">
    <property type="nucleotide sequence ID" value="NZ_JAMXMC010000015.1"/>
</dbReference>
<evidence type="ECO:0000256" key="9">
    <source>
        <dbReference type="ARBA" id="ARBA00023012"/>
    </source>
</evidence>
<dbReference type="SMART" id="SM00304">
    <property type="entry name" value="HAMP"/>
    <property type="match status" value="1"/>
</dbReference>
<keyword evidence="4" id="KW-0597">Phosphoprotein</keyword>
<comment type="subcellular location">
    <subcellularLocation>
        <location evidence="2">Membrane</location>
    </subcellularLocation>
</comment>
<evidence type="ECO:0000256" key="5">
    <source>
        <dbReference type="ARBA" id="ARBA00022679"/>
    </source>
</evidence>
<dbReference type="Pfam" id="PF07730">
    <property type="entry name" value="HisKA_3"/>
    <property type="match status" value="1"/>
</dbReference>
<evidence type="ECO:0000256" key="2">
    <source>
        <dbReference type="ARBA" id="ARBA00004370"/>
    </source>
</evidence>
<evidence type="ECO:0000256" key="1">
    <source>
        <dbReference type="ARBA" id="ARBA00000085"/>
    </source>
</evidence>
<dbReference type="CDD" id="cd06225">
    <property type="entry name" value="HAMP"/>
    <property type="match status" value="1"/>
</dbReference>
<reference evidence="12 13" key="1">
    <citation type="submission" date="2022-06" db="EMBL/GenBank/DDBJ databases">
        <title>Ideonella sp. NS12-5 Genome sequencing and assembly.</title>
        <authorList>
            <person name="Jung Y."/>
        </authorList>
    </citation>
    <scope>NUCLEOTIDE SEQUENCE [LARGE SCALE GENOMIC DNA]</scope>
    <source>
        <strain evidence="12 13">NS12-5</strain>
    </source>
</reference>
<evidence type="ECO:0000256" key="10">
    <source>
        <dbReference type="SAM" id="Phobius"/>
    </source>
</evidence>
<dbReference type="Pfam" id="PF00672">
    <property type="entry name" value="HAMP"/>
    <property type="match status" value="1"/>
</dbReference>
<dbReference type="EMBL" id="JAMXMC010000015">
    <property type="protein sequence ID" value="MCO5979050.1"/>
    <property type="molecule type" value="Genomic_DNA"/>
</dbReference>
<name>A0ABT1BS85_9BURK</name>
<keyword evidence="10" id="KW-1133">Transmembrane helix</keyword>
<dbReference type="PANTHER" id="PTHR24421">
    <property type="entry name" value="NITRATE/NITRITE SENSOR PROTEIN NARX-RELATED"/>
    <property type="match status" value="1"/>
</dbReference>
<evidence type="ECO:0000313" key="13">
    <source>
        <dbReference type="Proteomes" id="UP001204851"/>
    </source>
</evidence>
<keyword evidence="13" id="KW-1185">Reference proteome</keyword>
<dbReference type="SMART" id="SM00387">
    <property type="entry name" value="HATPase_c"/>
    <property type="match status" value="1"/>
</dbReference>
<keyword evidence="6" id="KW-0547">Nucleotide-binding</keyword>
<accession>A0ABT1BS85</accession>
<dbReference type="InterPro" id="IPR036890">
    <property type="entry name" value="HATPase_C_sf"/>
</dbReference>
<evidence type="ECO:0000256" key="8">
    <source>
        <dbReference type="ARBA" id="ARBA00022840"/>
    </source>
</evidence>
<evidence type="ECO:0000256" key="7">
    <source>
        <dbReference type="ARBA" id="ARBA00022777"/>
    </source>
</evidence>
<dbReference type="InterPro" id="IPR011712">
    <property type="entry name" value="Sig_transdc_His_kin_sub3_dim/P"/>
</dbReference>
<evidence type="ECO:0000256" key="4">
    <source>
        <dbReference type="ARBA" id="ARBA00022553"/>
    </source>
</evidence>
<keyword evidence="7 12" id="KW-0418">Kinase</keyword>
<evidence type="ECO:0000256" key="6">
    <source>
        <dbReference type="ARBA" id="ARBA00022741"/>
    </source>
</evidence>
<evidence type="ECO:0000256" key="3">
    <source>
        <dbReference type="ARBA" id="ARBA00012438"/>
    </source>
</evidence>
<proteinExistence type="predicted"/>
<dbReference type="PROSITE" id="PS50885">
    <property type="entry name" value="HAMP"/>
    <property type="match status" value="1"/>
</dbReference>
<keyword evidence="8" id="KW-0067">ATP-binding</keyword>
<dbReference type="SUPFAM" id="SSF55874">
    <property type="entry name" value="ATPase domain of HSP90 chaperone/DNA topoisomerase II/histidine kinase"/>
    <property type="match status" value="1"/>
</dbReference>
<keyword evidence="10" id="KW-0812">Transmembrane</keyword>
<keyword evidence="5" id="KW-0808">Transferase</keyword>
<dbReference type="Gene3D" id="3.30.565.10">
    <property type="entry name" value="Histidine kinase-like ATPase, C-terminal domain"/>
    <property type="match status" value="1"/>
</dbReference>
<keyword evidence="9" id="KW-0902">Two-component regulatory system</keyword>
<dbReference type="Pfam" id="PF02518">
    <property type="entry name" value="HATPase_c"/>
    <property type="match status" value="1"/>
</dbReference>
<dbReference type="InterPro" id="IPR003660">
    <property type="entry name" value="HAMP_dom"/>
</dbReference>
<dbReference type="PANTHER" id="PTHR24421:SF10">
    <property type="entry name" value="NITRATE_NITRITE SENSOR PROTEIN NARQ"/>
    <property type="match status" value="1"/>
</dbReference>
<organism evidence="12 13">
    <name type="scientific">Ideonella oryzae</name>
    <dbReference type="NCBI Taxonomy" id="2937441"/>
    <lineage>
        <taxon>Bacteria</taxon>
        <taxon>Pseudomonadati</taxon>
        <taxon>Pseudomonadota</taxon>
        <taxon>Betaproteobacteria</taxon>
        <taxon>Burkholderiales</taxon>
        <taxon>Sphaerotilaceae</taxon>
        <taxon>Ideonella</taxon>
    </lineage>
</organism>
<dbReference type="InterPro" id="IPR050482">
    <property type="entry name" value="Sensor_HK_TwoCompSys"/>
</dbReference>
<dbReference type="EC" id="2.7.13.3" evidence="3"/>
<dbReference type="Gene3D" id="1.20.5.1930">
    <property type="match status" value="1"/>
</dbReference>
<dbReference type="Gene3D" id="6.10.340.10">
    <property type="match status" value="1"/>
</dbReference>
<gene>
    <name evidence="12" type="ORF">M0L44_20315</name>
</gene>
<keyword evidence="10" id="KW-0472">Membrane</keyword>